<proteinExistence type="predicted"/>
<feature type="compositionally biased region" description="Low complexity" evidence="1">
    <location>
        <begin position="9"/>
        <end position="19"/>
    </location>
</feature>
<evidence type="ECO:0008006" key="5">
    <source>
        <dbReference type="Google" id="ProtNLM"/>
    </source>
</evidence>
<feature type="transmembrane region" description="Helical" evidence="2">
    <location>
        <begin position="137"/>
        <end position="159"/>
    </location>
</feature>
<evidence type="ECO:0000256" key="2">
    <source>
        <dbReference type="SAM" id="Phobius"/>
    </source>
</evidence>
<evidence type="ECO:0000313" key="4">
    <source>
        <dbReference type="Proteomes" id="UP001172457"/>
    </source>
</evidence>
<sequence length="326" mass="35988">MHHAKTDSDATSLTASSPTRSPPRRPVYYVQSPSHDDGEKNVNAAMTSLNSTPALLSPTGSPPHSHSSVGRHSRESSSTRFSGSLKPPHGSRKVSPNDIAMKRFAKPWDNNKQFNAIEEEGLLEDEDDDKGLPRRCYVLAFVVCFVILFSIFALILYGASKPQKPKLTMKSITFERFAIQAGSDFTGVATDMVSMNSTVKFTFRNTATFFGLHVTSTPLDLSFSQIALGSGTIKKFYQSRKSQRQVTVSVFGNKIPLYGSGQWLKSSKGAPTAPVPLKLNFKVRSRAYVLGKLVKPKFYDEIECDVAFDPKKINVPISLTNKCKRL</sequence>
<protein>
    <recommendedName>
        <fullName evidence="5">Late embryogenesis abundant protein LEA-2 subgroup domain-containing protein</fullName>
    </recommendedName>
</protein>
<reference evidence="3" key="1">
    <citation type="submission" date="2023-03" db="EMBL/GenBank/DDBJ databases">
        <title>Chromosome-scale reference genome and RAD-based genetic map of yellow starthistle (Centaurea solstitialis) reveal putative structural variation and QTLs associated with invader traits.</title>
        <authorList>
            <person name="Reatini B."/>
            <person name="Cang F.A."/>
            <person name="Jiang Q."/>
            <person name="Mckibben M.T.W."/>
            <person name="Barker M.S."/>
            <person name="Rieseberg L.H."/>
            <person name="Dlugosch K.M."/>
        </authorList>
    </citation>
    <scope>NUCLEOTIDE SEQUENCE</scope>
    <source>
        <strain evidence="3">CAN-66</strain>
        <tissue evidence="3">Leaf</tissue>
    </source>
</reference>
<keyword evidence="2" id="KW-0472">Membrane</keyword>
<keyword evidence="2" id="KW-1133">Transmembrane helix</keyword>
<keyword evidence="4" id="KW-1185">Reference proteome</keyword>
<feature type="compositionally biased region" description="Polar residues" evidence="1">
    <location>
        <begin position="44"/>
        <end position="54"/>
    </location>
</feature>
<feature type="compositionally biased region" description="Low complexity" evidence="1">
    <location>
        <begin position="57"/>
        <end position="71"/>
    </location>
</feature>
<dbReference type="InterPro" id="IPR055301">
    <property type="entry name" value="Lea14-like_2"/>
</dbReference>
<feature type="region of interest" description="Disordered" evidence="1">
    <location>
        <begin position="1"/>
        <end position="98"/>
    </location>
</feature>
<organism evidence="3 4">
    <name type="scientific">Centaurea solstitialis</name>
    <name type="common">yellow star-thistle</name>
    <dbReference type="NCBI Taxonomy" id="347529"/>
    <lineage>
        <taxon>Eukaryota</taxon>
        <taxon>Viridiplantae</taxon>
        <taxon>Streptophyta</taxon>
        <taxon>Embryophyta</taxon>
        <taxon>Tracheophyta</taxon>
        <taxon>Spermatophyta</taxon>
        <taxon>Magnoliopsida</taxon>
        <taxon>eudicotyledons</taxon>
        <taxon>Gunneridae</taxon>
        <taxon>Pentapetalae</taxon>
        <taxon>asterids</taxon>
        <taxon>campanulids</taxon>
        <taxon>Asterales</taxon>
        <taxon>Asteraceae</taxon>
        <taxon>Carduoideae</taxon>
        <taxon>Cardueae</taxon>
        <taxon>Centaureinae</taxon>
        <taxon>Centaurea</taxon>
    </lineage>
</organism>
<comment type="caution">
    <text evidence="3">The sequence shown here is derived from an EMBL/GenBank/DDBJ whole genome shotgun (WGS) entry which is preliminary data.</text>
</comment>
<dbReference type="EMBL" id="JARYMX010000001">
    <property type="protein sequence ID" value="KAJ9567055.1"/>
    <property type="molecule type" value="Genomic_DNA"/>
</dbReference>
<dbReference type="Proteomes" id="UP001172457">
    <property type="component" value="Chromosome 1"/>
</dbReference>
<dbReference type="PANTHER" id="PTHR31852">
    <property type="entry name" value="LATE EMBRYOGENESIS ABUNDANT (LEA) HYDROXYPROLINE-RICH GLYCOPROTEIN FAMILY"/>
    <property type="match status" value="1"/>
</dbReference>
<evidence type="ECO:0000256" key="1">
    <source>
        <dbReference type="SAM" id="MobiDB-lite"/>
    </source>
</evidence>
<accession>A0AA38U5S3</accession>
<name>A0AA38U5S3_9ASTR</name>
<evidence type="ECO:0000313" key="3">
    <source>
        <dbReference type="EMBL" id="KAJ9567055.1"/>
    </source>
</evidence>
<keyword evidence="2" id="KW-0812">Transmembrane</keyword>
<dbReference type="AlphaFoldDB" id="A0AA38U5S3"/>
<gene>
    <name evidence="3" type="ORF">OSB04_003021</name>
</gene>